<dbReference type="InterPro" id="IPR051283">
    <property type="entry name" value="Sec_Metabolite_Acyltrans"/>
</dbReference>
<dbReference type="STRING" id="100787.A0A0G4LH21"/>
<accession>A0A0G4LH21</accession>
<evidence type="ECO:0000256" key="1">
    <source>
        <dbReference type="ARBA" id="ARBA00022679"/>
    </source>
</evidence>
<dbReference type="InterPro" id="IPR054710">
    <property type="entry name" value="Tri101-like_N"/>
</dbReference>
<gene>
    <name evidence="3" type="ORF">BN1708_013068</name>
    <name evidence="4" type="ORF">BN1723_014881</name>
</gene>
<reference evidence="5 6" key="1">
    <citation type="submission" date="2015-05" db="EMBL/GenBank/DDBJ databases">
        <authorList>
            <person name="Fogelqvist Johan"/>
        </authorList>
    </citation>
    <scope>NUCLEOTIDE SEQUENCE [LARGE SCALE GENOMIC DNA]</scope>
    <source>
        <strain evidence="3">VL1</strain>
        <strain evidence="4">VL2</strain>
    </source>
</reference>
<name>A0A0G4LH21_VERLO</name>
<dbReference type="Proteomes" id="UP000044602">
    <property type="component" value="Unassembled WGS sequence"/>
</dbReference>
<keyword evidence="1" id="KW-0808">Transferase</keyword>
<dbReference type="PANTHER" id="PTHR31896:SF64">
    <property type="entry name" value="TRICHOTHECENE 3-O-ACETYLTRANSFERASE"/>
    <property type="match status" value="1"/>
</dbReference>
<dbReference type="InterPro" id="IPR023213">
    <property type="entry name" value="CAT-like_dom_sf"/>
</dbReference>
<dbReference type="Pfam" id="PF22664">
    <property type="entry name" value="TRI-like_N"/>
    <property type="match status" value="1"/>
</dbReference>
<evidence type="ECO:0000313" key="4">
    <source>
        <dbReference type="EMBL" id="CRK34636.1"/>
    </source>
</evidence>
<evidence type="ECO:0000259" key="2">
    <source>
        <dbReference type="Pfam" id="PF22664"/>
    </source>
</evidence>
<dbReference type="PANTHER" id="PTHR31896">
    <property type="entry name" value="FAMILY REGULATORY PROTEIN, PUTATIVE (AFU_ORTHOLOGUE AFUA_3G14730)-RELATED"/>
    <property type="match status" value="1"/>
</dbReference>
<dbReference type="Gene3D" id="3.30.559.10">
    <property type="entry name" value="Chloramphenicol acetyltransferase-like domain"/>
    <property type="match status" value="2"/>
</dbReference>
<evidence type="ECO:0000313" key="3">
    <source>
        <dbReference type="EMBL" id="CRK21322.1"/>
    </source>
</evidence>
<feature type="domain" description="Trichothecene 3-O-acetyltransferase-like N-terminal" evidence="2">
    <location>
        <begin position="26"/>
        <end position="184"/>
    </location>
</feature>
<dbReference type="EMBL" id="CVQI01026891">
    <property type="protein sequence ID" value="CRK34636.1"/>
    <property type="molecule type" value="Genomic_DNA"/>
</dbReference>
<keyword evidence="5" id="KW-1185">Reference proteome</keyword>
<evidence type="ECO:0000313" key="6">
    <source>
        <dbReference type="Proteomes" id="UP000045706"/>
    </source>
</evidence>
<evidence type="ECO:0000313" key="5">
    <source>
        <dbReference type="Proteomes" id="UP000044602"/>
    </source>
</evidence>
<dbReference type="EMBL" id="CVQH01012558">
    <property type="protein sequence ID" value="CRK21322.1"/>
    <property type="molecule type" value="Genomic_DNA"/>
</dbReference>
<proteinExistence type="predicted"/>
<feature type="non-terminal residue" evidence="3">
    <location>
        <position position="487"/>
    </location>
</feature>
<protein>
    <recommendedName>
        <fullName evidence="2">Trichothecene 3-O-acetyltransferase-like N-terminal domain-containing protein</fullName>
    </recommendedName>
</protein>
<organism evidence="3 5">
    <name type="scientific">Verticillium longisporum</name>
    <name type="common">Verticillium dahliae var. longisporum</name>
    <dbReference type="NCBI Taxonomy" id="100787"/>
    <lineage>
        <taxon>Eukaryota</taxon>
        <taxon>Fungi</taxon>
        <taxon>Dikarya</taxon>
        <taxon>Ascomycota</taxon>
        <taxon>Pezizomycotina</taxon>
        <taxon>Sordariomycetes</taxon>
        <taxon>Hypocreomycetidae</taxon>
        <taxon>Glomerellales</taxon>
        <taxon>Plectosphaerellaceae</taxon>
        <taxon>Verticillium</taxon>
    </lineage>
</organism>
<sequence>MDGLPANNLLDDFPIDRLGLQPLLKIYTQICHIYAMPDDSDTARANVVETLTRCLERLSAAFPWAAGKMVTVRDEAAGTEEMYIRPHEKIPLFIKRDARDDPAAPSYDALEQARFPINMLDESLIAPIATFPLPDPNEASPVDPIFAIQATFLRGGLILCFAAHHGAMDMNSQGRLISLLSRACEDTATNPFTEEDLAAGNLRRTKAIHLMDDEEYAALDPDLLTPHILPAPRSLQANDEMVEILTDPSFPLGKCAWANFDLPPSTLATLKDRVLTSGALPADTPFVSTDDILTALIWSAITRTRLPRLRRAGIATAEIARAVDARRFLPISRHYLGLLSTMTYATVPLDALAAPSDGKGLAVVSAALRRELDPATELVGRRTRALASYMDRMPDRTVVSLTARMDLKSGIMLSSWAGVDSYALAFGLGLGLPVSVRRPRFTLVESLIYLLPRSTDGSVGVAICLLEEDMERLKADAEWNEFADFVG</sequence>
<dbReference type="AlphaFoldDB" id="A0A0G4LH21"/>
<dbReference type="GO" id="GO:0016740">
    <property type="term" value="F:transferase activity"/>
    <property type="evidence" value="ECO:0007669"/>
    <property type="project" value="UniProtKB-KW"/>
</dbReference>
<dbReference type="Proteomes" id="UP000045706">
    <property type="component" value="Unassembled WGS sequence"/>
</dbReference>